<evidence type="ECO:0000313" key="10">
    <source>
        <dbReference type="EMBL" id="TBH21421.1"/>
    </source>
</evidence>
<dbReference type="PROSITE" id="PS51318">
    <property type="entry name" value="TAT"/>
    <property type="match status" value="1"/>
</dbReference>
<evidence type="ECO:0000256" key="5">
    <source>
        <dbReference type="ARBA" id="ARBA00022729"/>
    </source>
</evidence>
<dbReference type="OrthoDB" id="219031at2"/>
<dbReference type="GO" id="GO:0046872">
    <property type="term" value="F:metal ion binding"/>
    <property type="evidence" value="ECO:0007669"/>
    <property type="project" value="UniProtKB-KW"/>
</dbReference>
<keyword evidence="3" id="KW-0500">Molybdenum</keyword>
<evidence type="ECO:0000256" key="1">
    <source>
        <dbReference type="ARBA" id="ARBA00010312"/>
    </source>
</evidence>
<dbReference type="SMART" id="SM00926">
    <property type="entry name" value="Molybdop_Fe4S4"/>
    <property type="match status" value="1"/>
</dbReference>
<dbReference type="Gene3D" id="3.40.228.10">
    <property type="entry name" value="Dimethylsulfoxide Reductase, domain 2"/>
    <property type="match status" value="1"/>
</dbReference>
<dbReference type="GO" id="GO:0051539">
    <property type="term" value="F:4 iron, 4 sulfur cluster binding"/>
    <property type="evidence" value="ECO:0007669"/>
    <property type="project" value="UniProtKB-KW"/>
</dbReference>
<dbReference type="SUPFAM" id="SSF53706">
    <property type="entry name" value="Formate dehydrogenase/DMSO reductase, domains 1-3"/>
    <property type="match status" value="1"/>
</dbReference>
<dbReference type="Gene3D" id="3.40.50.740">
    <property type="match status" value="1"/>
</dbReference>
<keyword evidence="2" id="KW-0004">4Fe-4S</keyword>
<accession>A0A4Q9B7B4</accession>
<dbReference type="GO" id="GO:0016491">
    <property type="term" value="F:oxidoreductase activity"/>
    <property type="evidence" value="ECO:0007669"/>
    <property type="project" value="UniProtKB-KW"/>
</dbReference>
<keyword evidence="11" id="KW-1185">Reference proteome</keyword>
<dbReference type="Pfam" id="PF01568">
    <property type="entry name" value="Molydop_binding"/>
    <property type="match status" value="1"/>
</dbReference>
<comment type="caution">
    <text evidence="10">The sequence shown here is derived from an EMBL/GenBank/DDBJ whole genome shotgun (WGS) entry which is preliminary data.</text>
</comment>
<dbReference type="Gene3D" id="2.20.25.90">
    <property type="entry name" value="ADC-like domains"/>
    <property type="match status" value="1"/>
</dbReference>
<dbReference type="Pfam" id="PF04879">
    <property type="entry name" value="Molybdop_Fe4S4"/>
    <property type="match status" value="1"/>
</dbReference>
<evidence type="ECO:0000256" key="3">
    <source>
        <dbReference type="ARBA" id="ARBA00022505"/>
    </source>
</evidence>
<dbReference type="Pfam" id="PF00384">
    <property type="entry name" value="Molybdopterin"/>
    <property type="match status" value="1"/>
</dbReference>
<gene>
    <name evidence="10" type="ORF">ETP66_02075</name>
</gene>
<dbReference type="Gene3D" id="2.40.40.20">
    <property type="match status" value="1"/>
</dbReference>
<dbReference type="EMBL" id="SIJL01000002">
    <property type="protein sequence ID" value="TBH21421.1"/>
    <property type="molecule type" value="Genomic_DNA"/>
</dbReference>
<protein>
    <submittedName>
        <fullName evidence="10">Thiosulfate reductase</fullName>
    </submittedName>
</protein>
<dbReference type="InterPro" id="IPR006311">
    <property type="entry name" value="TAT_signal"/>
</dbReference>
<keyword evidence="4" id="KW-0479">Metal-binding</keyword>
<keyword evidence="8" id="KW-0411">Iron-sulfur</keyword>
<dbReference type="InterPro" id="IPR006963">
    <property type="entry name" value="Mopterin_OxRdtase_4Fe-4S_dom"/>
</dbReference>
<comment type="similarity">
    <text evidence="1">Belongs to the prokaryotic molybdopterin-containing oxidoreductase family.</text>
</comment>
<dbReference type="SUPFAM" id="SSF50692">
    <property type="entry name" value="ADC-like"/>
    <property type="match status" value="1"/>
</dbReference>
<name>A0A4Q9B7B4_9DEIN</name>
<dbReference type="PROSITE" id="PS51669">
    <property type="entry name" value="4FE4S_MOW_BIS_MGD"/>
    <property type="match status" value="1"/>
</dbReference>
<dbReference type="InterPro" id="IPR006657">
    <property type="entry name" value="MoPterin_dinucl-bd_dom"/>
</dbReference>
<dbReference type="Gene3D" id="3.30.2070.10">
    <property type="entry name" value="Formate dehydrogenase/DMSO reductase"/>
    <property type="match status" value="1"/>
</dbReference>
<dbReference type="PANTHER" id="PTHR43742">
    <property type="entry name" value="TRIMETHYLAMINE-N-OXIDE REDUCTASE"/>
    <property type="match status" value="1"/>
</dbReference>
<dbReference type="InterPro" id="IPR009010">
    <property type="entry name" value="Asp_de-COase-like_dom_sf"/>
</dbReference>
<evidence type="ECO:0000256" key="4">
    <source>
        <dbReference type="ARBA" id="ARBA00022723"/>
    </source>
</evidence>
<dbReference type="AlphaFoldDB" id="A0A4Q9B7B4"/>
<dbReference type="CDD" id="cd02778">
    <property type="entry name" value="MopB_CT_Thiosulfate-R-like"/>
    <property type="match status" value="1"/>
</dbReference>
<dbReference type="InterPro" id="IPR050612">
    <property type="entry name" value="Prok_Mopterin_Oxidored"/>
</dbReference>
<keyword evidence="7" id="KW-0408">Iron</keyword>
<evidence type="ECO:0000313" key="11">
    <source>
        <dbReference type="Proteomes" id="UP000292858"/>
    </source>
</evidence>
<evidence type="ECO:0000259" key="9">
    <source>
        <dbReference type="PROSITE" id="PS51669"/>
    </source>
</evidence>
<reference evidence="10 11" key="1">
    <citation type="submission" date="2019-02" db="EMBL/GenBank/DDBJ databases">
        <title>Thermus sp. a novel from hot spring.</title>
        <authorList>
            <person name="Zhao Z."/>
        </authorList>
    </citation>
    <scope>NUCLEOTIDE SEQUENCE [LARGE SCALE GENOMIC DNA]</scope>
    <source>
        <strain evidence="10 11">CFH 72773T</strain>
    </source>
</reference>
<feature type="domain" description="4Fe-4S Mo/W bis-MGD-type" evidence="9">
    <location>
        <begin position="39"/>
        <end position="95"/>
    </location>
</feature>
<evidence type="ECO:0000256" key="6">
    <source>
        <dbReference type="ARBA" id="ARBA00023002"/>
    </source>
</evidence>
<dbReference type="Proteomes" id="UP000292858">
    <property type="component" value="Unassembled WGS sequence"/>
</dbReference>
<dbReference type="CDD" id="cd02755">
    <property type="entry name" value="MopB_Thiosulfate-R-like"/>
    <property type="match status" value="1"/>
</dbReference>
<evidence type="ECO:0000256" key="2">
    <source>
        <dbReference type="ARBA" id="ARBA00022485"/>
    </source>
</evidence>
<evidence type="ECO:0000256" key="7">
    <source>
        <dbReference type="ARBA" id="ARBA00023004"/>
    </source>
</evidence>
<keyword evidence="6" id="KW-0560">Oxidoreductase</keyword>
<evidence type="ECO:0000256" key="8">
    <source>
        <dbReference type="ARBA" id="ARBA00023014"/>
    </source>
</evidence>
<keyword evidence="5" id="KW-0732">Signal</keyword>
<dbReference type="RefSeq" id="WP_130840156.1">
    <property type="nucleotide sequence ID" value="NZ_SIJL01000002.1"/>
</dbReference>
<proteinExistence type="inferred from homology"/>
<organism evidence="10 11">
    <name type="scientific">Thermus thermamylovorans</name>
    <dbReference type="NCBI Taxonomy" id="2509362"/>
    <lineage>
        <taxon>Bacteria</taxon>
        <taxon>Thermotogati</taxon>
        <taxon>Deinococcota</taxon>
        <taxon>Deinococci</taxon>
        <taxon>Thermales</taxon>
        <taxon>Thermaceae</taxon>
        <taxon>Thermus</taxon>
    </lineage>
</organism>
<dbReference type="InterPro" id="IPR006656">
    <property type="entry name" value="Mopterin_OxRdtase"/>
</dbReference>
<sequence>MQRREFLKLSALGVGVGALALKGSGPARALKTPWYAQEVRTVYQICEGCFWRCGIVAHAVGNRVYKVEGYEANPKSRGRLCPRGQGAPQTTYDPDRLKRPLIRVEGSERGEGKYRVATWEEALDYVAKKMLEIKEKYGPEAIAFFGHGTGDYWFVDFLPAAWGSPNAAKPSVSLCTAPREVAAQWVFGRPIGGHEPIDWENARYIVLIGHHIGEDTHNTQLQDFALALKRGAKLVVVDPRHSTAAAKAHLWLPIKPGTDTALLLAWIHVLIYENLYDKEYVEKYTTGFEELKAHVKDFTPEWAEGHTEIPAETIRRVAREMAAHKPKAVLPPTRHNTWYGDDTYRVMALLYVNVLLGNYGRPGGFYIAQSPFLPEYPTPPLPLKPAAGGCAGPAVGDAEPEGFRPRADKGKFFARTTAIQELIEPMITGEPYPIKGLFAYGVNLFHSIPNVPRTKEALRKLDLYVAIDVLPQEHVMWADVILPEATYLERYDDFVLVAHQRPFIQLRVPAHEPLFDTKPGWWIARELGLRLGLEEFFPWQTIEEYLDTRLQAIGFDLETLKGMGTLVQRGRPWLEDWEREGRLPFGTPSGKIELYCQAFKEAGHQPLPVFTPPEEPPEGHYRLLYGRSPVHTFARTQNNWILMEMDPENEVWIHREEAQKLGLKNGDYVTLVNQDGVKEGPVRVKATERIRKDCVYIVHGFGHKAPLMKVAHGRGASDNYLQTRYKLDPISGGAGLRVNFVRLEKAERPRLPSLTALAKRPFDERRT</sequence>
<dbReference type="GO" id="GO:0043546">
    <property type="term" value="F:molybdopterin cofactor binding"/>
    <property type="evidence" value="ECO:0007669"/>
    <property type="project" value="InterPro"/>
</dbReference>
<dbReference type="PANTHER" id="PTHR43742:SF9">
    <property type="entry name" value="TETRATHIONATE REDUCTASE SUBUNIT A"/>
    <property type="match status" value="1"/>
</dbReference>